<keyword evidence="2" id="KW-1185">Reference proteome</keyword>
<gene>
    <name evidence="1" type="ORF">SAY87_017292</name>
</gene>
<proteinExistence type="predicted"/>
<dbReference type="EMBL" id="JAXIOK010000001">
    <property type="protein sequence ID" value="KAK4781186.1"/>
    <property type="molecule type" value="Genomic_DNA"/>
</dbReference>
<dbReference type="Proteomes" id="UP001345219">
    <property type="component" value="Chromosome 13"/>
</dbReference>
<protein>
    <submittedName>
        <fullName evidence="1">Uncharacterized protein</fullName>
    </submittedName>
</protein>
<reference evidence="1 2" key="1">
    <citation type="journal article" date="2023" name="Hortic Res">
        <title>Pangenome of water caltrop reveals structural variations and asymmetric subgenome divergence after allopolyploidization.</title>
        <authorList>
            <person name="Zhang X."/>
            <person name="Chen Y."/>
            <person name="Wang L."/>
            <person name="Yuan Y."/>
            <person name="Fang M."/>
            <person name="Shi L."/>
            <person name="Lu R."/>
            <person name="Comes H.P."/>
            <person name="Ma Y."/>
            <person name="Chen Y."/>
            <person name="Huang G."/>
            <person name="Zhou Y."/>
            <person name="Zheng Z."/>
            <person name="Qiu Y."/>
        </authorList>
    </citation>
    <scope>NUCLEOTIDE SEQUENCE [LARGE SCALE GENOMIC DNA]</scope>
    <source>
        <tissue evidence="1">Roots</tissue>
    </source>
</reference>
<evidence type="ECO:0000313" key="2">
    <source>
        <dbReference type="Proteomes" id="UP001345219"/>
    </source>
</evidence>
<sequence>MLYRSCKVILCLRYSTLMALFKDMMYWAATGFGRMDRGAKAPPPWSSVYPDVNMQKLSGSPNSSKFTIKGSPEFCGIVT</sequence>
<dbReference type="AlphaFoldDB" id="A0AAN7QYA9"/>
<evidence type="ECO:0000313" key="1">
    <source>
        <dbReference type="EMBL" id="KAK4781186.1"/>
    </source>
</evidence>
<comment type="caution">
    <text evidence="1">The sequence shown here is derived from an EMBL/GenBank/DDBJ whole genome shotgun (WGS) entry which is preliminary data.</text>
</comment>
<accession>A0AAN7QYA9</accession>
<organism evidence="1 2">
    <name type="scientific">Trapa incisa</name>
    <dbReference type="NCBI Taxonomy" id="236973"/>
    <lineage>
        <taxon>Eukaryota</taxon>
        <taxon>Viridiplantae</taxon>
        <taxon>Streptophyta</taxon>
        <taxon>Embryophyta</taxon>
        <taxon>Tracheophyta</taxon>
        <taxon>Spermatophyta</taxon>
        <taxon>Magnoliopsida</taxon>
        <taxon>eudicotyledons</taxon>
        <taxon>Gunneridae</taxon>
        <taxon>Pentapetalae</taxon>
        <taxon>rosids</taxon>
        <taxon>malvids</taxon>
        <taxon>Myrtales</taxon>
        <taxon>Lythraceae</taxon>
        <taxon>Trapa</taxon>
    </lineage>
</organism>
<name>A0AAN7QYA9_9MYRT</name>